<name>A0AAE8N241_9PEZI</name>
<dbReference type="AlphaFoldDB" id="A0AAE8N241"/>
<dbReference type="InterPro" id="IPR052985">
    <property type="entry name" value="CoA-trans_III_biosynth/detox"/>
</dbReference>
<dbReference type="EMBL" id="ONZQ02000008">
    <property type="protein sequence ID" value="SPO03653.1"/>
    <property type="molecule type" value="Genomic_DNA"/>
</dbReference>
<dbReference type="PANTHER" id="PTHR48229">
    <property type="entry name" value="CAIB/BAIF FAMILY ENZYME (AFU_ORTHOLOGUE AFUA_1G05360)-RELATED"/>
    <property type="match status" value="1"/>
</dbReference>
<reference evidence="1" key="1">
    <citation type="submission" date="2018-03" db="EMBL/GenBank/DDBJ databases">
        <authorList>
            <person name="Guldener U."/>
        </authorList>
    </citation>
    <scope>NUCLEOTIDE SEQUENCE</scope>
</reference>
<protein>
    <submittedName>
        <fullName evidence="1">Uncharacterized protein</fullName>
    </submittedName>
</protein>
<gene>
    <name evidence="1" type="ORF">DNG_06336</name>
</gene>
<proteinExistence type="predicted"/>
<evidence type="ECO:0000313" key="1">
    <source>
        <dbReference type="EMBL" id="SPO03653.1"/>
    </source>
</evidence>
<accession>A0AAE8N241</accession>
<dbReference type="PANTHER" id="PTHR48229:SF1">
    <property type="entry name" value="ALPHA METHYLACYL-COA RACEMASE-RELATED"/>
    <property type="match status" value="1"/>
</dbReference>
<dbReference type="InterPro" id="IPR023606">
    <property type="entry name" value="CoA-Trfase_III_dom_1_sf"/>
</dbReference>
<organism evidence="1 2">
    <name type="scientific">Cephalotrichum gorgonifer</name>
    <dbReference type="NCBI Taxonomy" id="2041049"/>
    <lineage>
        <taxon>Eukaryota</taxon>
        <taxon>Fungi</taxon>
        <taxon>Dikarya</taxon>
        <taxon>Ascomycota</taxon>
        <taxon>Pezizomycotina</taxon>
        <taxon>Sordariomycetes</taxon>
        <taxon>Hypocreomycetidae</taxon>
        <taxon>Microascales</taxon>
        <taxon>Microascaceae</taxon>
        <taxon>Cephalotrichum</taxon>
    </lineage>
</organism>
<comment type="caution">
    <text evidence="1">The sequence shown here is derived from an EMBL/GenBank/DDBJ whole genome shotgun (WGS) entry which is preliminary data.</text>
</comment>
<sequence>MTNYSIRAEATRILEEVLLPDTHLGFPSSFTEAAKKVKFVGDDDKPFVLTPLKITESCASLTALVATAANVAAAERYGIGYQDVEVNTDVATLFLESVLLPTVGGKPFMVHPQLAKELAKMDIYQVGKPIRRYATNVYKTKDGR</sequence>
<evidence type="ECO:0000313" key="2">
    <source>
        <dbReference type="Proteomes" id="UP001187682"/>
    </source>
</evidence>
<dbReference type="SUPFAM" id="SSF89796">
    <property type="entry name" value="CoA-transferase family III (CaiB/BaiF)"/>
    <property type="match status" value="1"/>
</dbReference>
<keyword evidence="2" id="KW-1185">Reference proteome</keyword>
<dbReference type="Proteomes" id="UP001187682">
    <property type="component" value="Unassembled WGS sequence"/>
</dbReference>